<accession>A0A146MFH7</accession>
<gene>
    <name evidence="1" type="ORF">g.55574</name>
</gene>
<sequence length="146" mass="15838">MLCCLVSLCFIIEDPNLLTGIVADLVDRISFIEGNHNLGFNNSLILSWSVELPALLLHGGGPAGFLPGRPAKNAGTGFGTSVCSGEKFYCTAQGKSRKLSLWRTDLLAASNKQLFEIQPDLMNSNYVTSNIRAELAGQCISFEFHE</sequence>
<dbReference type="AlphaFoldDB" id="A0A146MFH7"/>
<organism evidence="1">
    <name type="scientific">Lygus hesperus</name>
    <name type="common">Western plant bug</name>
    <dbReference type="NCBI Taxonomy" id="30085"/>
    <lineage>
        <taxon>Eukaryota</taxon>
        <taxon>Metazoa</taxon>
        <taxon>Ecdysozoa</taxon>
        <taxon>Arthropoda</taxon>
        <taxon>Hexapoda</taxon>
        <taxon>Insecta</taxon>
        <taxon>Pterygota</taxon>
        <taxon>Neoptera</taxon>
        <taxon>Paraneoptera</taxon>
        <taxon>Hemiptera</taxon>
        <taxon>Heteroptera</taxon>
        <taxon>Panheteroptera</taxon>
        <taxon>Cimicomorpha</taxon>
        <taxon>Miridae</taxon>
        <taxon>Mirini</taxon>
        <taxon>Lygus</taxon>
    </lineage>
</organism>
<proteinExistence type="predicted"/>
<reference evidence="1" key="1">
    <citation type="journal article" date="2016" name="Gigascience">
        <title>De novo construction of an expanded transcriptome assembly for the western tarnished plant bug, Lygus hesperus.</title>
        <authorList>
            <person name="Tassone E.E."/>
            <person name="Geib S.M."/>
            <person name="Hall B."/>
            <person name="Fabrick J.A."/>
            <person name="Brent C.S."/>
            <person name="Hull J.J."/>
        </authorList>
    </citation>
    <scope>NUCLEOTIDE SEQUENCE</scope>
</reference>
<feature type="non-terminal residue" evidence="1">
    <location>
        <position position="146"/>
    </location>
</feature>
<protein>
    <submittedName>
        <fullName evidence="1">Uncharacterized protein</fullName>
    </submittedName>
</protein>
<evidence type="ECO:0000313" key="1">
    <source>
        <dbReference type="EMBL" id="JAQ18548.1"/>
    </source>
</evidence>
<dbReference type="EMBL" id="GDHC01000081">
    <property type="protein sequence ID" value="JAQ18548.1"/>
    <property type="molecule type" value="Transcribed_RNA"/>
</dbReference>
<name>A0A146MFH7_LYGHE</name>